<evidence type="ECO:0000313" key="4">
    <source>
        <dbReference type="Proteomes" id="UP000663859"/>
    </source>
</evidence>
<evidence type="ECO:0000313" key="3">
    <source>
        <dbReference type="EMBL" id="CAF0689703.1"/>
    </source>
</evidence>
<comment type="caution">
    <text evidence="3">The sequence shown here is derived from an EMBL/GenBank/DDBJ whole genome shotgun (WGS) entry which is preliminary data.</text>
</comment>
<feature type="region of interest" description="Disordered" evidence="1">
    <location>
        <begin position="63"/>
        <end position="86"/>
    </location>
</feature>
<name>A0A8J2BMD0_9BACT</name>
<feature type="transmembrane region" description="Helical" evidence="2">
    <location>
        <begin position="34"/>
        <end position="57"/>
    </location>
</feature>
<keyword evidence="4" id="KW-1185">Reference proteome</keyword>
<protein>
    <submittedName>
        <fullName evidence="3">Uncharacterized protein</fullName>
    </submittedName>
</protein>
<reference evidence="3" key="1">
    <citation type="submission" date="2021-02" db="EMBL/GenBank/DDBJ databases">
        <authorList>
            <person name="Cremers G."/>
            <person name="Picone N."/>
        </authorList>
    </citation>
    <scope>NUCLEOTIDE SEQUENCE</scope>
    <source>
        <strain evidence="3">PQ17</strain>
    </source>
</reference>
<accession>A0A8J2BMD0</accession>
<keyword evidence="2" id="KW-0472">Membrane</keyword>
<evidence type="ECO:0000256" key="2">
    <source>
        <dbReference type="SAM" id="Phobius"/>
    </source>
</evidence>
<proteinExistence type="predicted"/>
<dbReference type="Proteomes" id="UP000663859">
    <property type="component" value="Unassembled WGS sequence"/>
</dbReference>
<sequence length="86" mass="9456">MSRVRIPSPAWFVIRCFAAKRGFLPARGLISSATVLQIPFFLFLVENFLGLAVARLLPQAEDMEPHLGTPGKKESRKEAPVGSTAF</sequence>
<organism evidence="3 4">
    <name type="scientific">Candidatus Methylacidithermus pantelleriae</name>
    <dbReference type="NCBI Taxonomy" id="2744239"/>
    <lineage>
        <taxon>Bacteria</taxon>
        <taxon>Pseudomonadati</taxon>
        <taxon>Verrucomicrobiota</taxon>
        <taxon>Methylacidiphilae</taxon>
        <taxon>Methylacidiphilales</taxon>
        <taxon>Methylacidiphilaceae</taxon>
        <taxon>Candidatus Methylacidithermus</taxon>
    </lineage>
</organism>
<dbReference type="EMBL" id="CAJNOB010000001">
    <property type="protein sequence ID" value="CAF0689703.1"/>
    <property type="molecule type" value="Genomic_DNA"/>
</dbReference>
<keyword evidence="2" id="KW-0812">Transmembrane</keyword>
<gene>
    <name evidence="3" type="ORF">MPNT_10325</name>
</gene>
<keyword evidence="2" id="KW-1133">Transmembrane helix</keyword>
<evidence type="ECO:0000256" key="1">
    <source>
        <dbReference type="SAM" id="MobiDB-lite"/>
    </source>
</evidence>
<dbReference type="AlphaFoldDB" id="A0A8J2BMD0"/>